<proteinExistence type="predicted"/>
<dbReference type="PANTHER" id="PTHR47260:SF1">
    <property type="entry name" value="UPF0644 PROTEIN PB2B4.06"/>
    <property type="match status" value="1"/>
</dbReference>
<sequence>MGEQNCFACGGDNPVGLHLEFAGADGHVRATYRAEDRFVGWDDILHGGITATILDEAASYVPYSMGFVTVTARLEVRYSLPIRVNEVLAVEGNLVDRRRNVVRAESTIRDGAGVVRASATARLVILGERGDGASGAAGFLSQGHRE</sequence>
<feature type="domain" description="Thioesterase" evidence="1">
    <location>
        <begin position="44"/>
        <end position="114"/>
    </location>
</feature>
<evidence type="ECO:0000313" key="3">
    <source>
        <dbReference type="Proteomes" id="UP001560267"/>
    </source>
</evidence>
<dbReference type="InterPro" id="IPR052061">
    <property type="entry name" value="PTE-AB_protein"/>
</dbReference>
<evidence type="ECO:0000313" key="2">
    <source>
        <dbReference type="EMBL" id="MEX6430689.1"/>
    </source>
</evidence>
<keyword evidence="3" id="KW-1185">Reference proteome</keyword>
<dbReference type="EC" id="3.1.2.-" evidence="2"/>
<dbReference type="SUPFAM" id="SSF54637">
    <property type="entry name" value="Thioesterase/thiol ester dehydrase-isomerase"/>
    <property type="match status" value="1"/>
</dbReference>
<organism evidence="2 3">
    <name type="scientific">Ferrimicrobium acidiphilum</name>
    <dbReference type="NCBI Taxonomy" id="121039"/>
    <lineage>
        <taxon>Bacteria</taxon>
        <taxon>Bacillati</taxon>
        <taxon>Actinomycetota</taxon>
        <taxon>Acidimicrobiia</taxon>
        <taxon>Acidimicrobiales</taxon>
        <taxon>Acidimicrobiaceae</taxon>
        <taxon>Ferrimicrobium</taxon>
    </lineage>
</organism>
<protein>
    <submittedName>
        <fullName evidence="2">PaaI family thioesterase</fullName>
        <ecNumber evidence="2">3.1.2.-</ecNumber>
    </submittedName>
</protein>
<gene>
    <name evidence="2" type="ORF">AB6A68_12715</name>
</gene>
<dbReference type="Pfam" id="PF03061">
    <property type="entry name" value="4HBT"/>
    <property type="match status" value="1"/>
</dbReference>
<dbReference type="PANTHER" id="PTHR47260">
    <property type="entry name" value="UPF0644 PROTEIN PB2B4.06"/>
    <property type="match status" value="1"/>
</dbReference>
<dbReference type="InterPro" id="IPR006683">
    <property type="entry name" value="Thioestr_dom"/>
</dbReference>
<dbReference type="Gene3D" id="3.10.129.10">
    <property type="entry name" value="Hotdog Thioesterase"/>
    <property type="match status" value="1"/>
</dbReference>
<dbReference type="InterPro" id="IPR029069">
    <property type="entry name" value="HotDog_dom_sf"/>
</dbReference>
<dbReference type="EMBL" id="JBFSHR010000073">
    <property type="protein sequence ID" value="MEX6430689.1"/>
    <property type="molecule type" value="Genomic_DNA"/>
</dbReference>
<name>A0ABV3Y6A5_9ACTN</name>
<dbReference type="GO" id="GO:0016787">
    <property type="term" value="F:hydrolase activity"/>
    <property type="evidence" value="ECO:0007669"/>
    <property type="project" value="UniProtKB-KW"/>
</dbReference>
<keyword evidence="2" id="KW-0378">Hydrolase</keyword>
<reference evidence="2 3" key="1">
    <citation type="submission" date="2024-07" db="EMBL/GenBank/DDBJ databases">
        <title>Draft Genome Sequence of Ferrimicrobium acidiphilum Strain YE2023, Isolated from a Pulp of Bioleach Reactor.</title>
        <authorList>
            <person name="Elkina Y.A."/>
            <person name="Bulaeva A.G."/>
            <person name="Beletsky A.V."/>
            <person name="Mardanov A.V."/>
        </authorList>
    </citation>
    <scope>NUCLEOTIDE SEQUENCE [LARGE SCALE GENOMIC DNA]</scope>
    <source>
        <strain evidence="2 3">YE2023</strain>
    </source>
</reference>
<dbReference type="RefSeq" id="WP_298382246.1">
    <property type="nucleotide sequence ID" value="NZ_JBFSHR010000073.1"/>
</dbReference>
<dbReference type="CDD" id="cd03443">
    <property type="entry name" value="PaaI_thioesterase"/>
    <property type="match status" value="1"/>
</dbReference>
<evidence type="ECO:0000259" key="1">
    <source>
        <dbReference type="Pfam" id="PF03061"/>
    </source>
</evidence>
<accession>A0ABV3Y6A5</accession>
<dbReference type="Proteomes" id="UP001560267">
    <property type="component" value="Unassembled WGS sequence"/>
</dbReference>
<comment type="caution">
    <text evidence="2">The sequence shown here is derived from an EMBL/GenBank/DDBJ whole genome shotgun (WGS) entry which is preliminary data.</text>
</comment>